<keyword evidence="3" id="KW-0731">Sigma factor</keyword>
<protein>
    <submittedName>
        <fullName evidence="8">Sigma-70 region 2</fullName>
    </submittedName>
</protein>
<dbReference type="InterPro" id="IPR036388">
    <property type="entry name" value="WH-like_DNA-bd_sf"/>
</dbReference>
<feature type="compositionally biased region" description="Pro residues" evidence="6">
    <location>
        <begin position="177"/>
        <end position="187"/>
    </location>
</feature>
<evidence type="ECO:0000259" key="7">
    <source>
        <dbReference type="Pfam" id="PF04542"/>
    </source>
</evidence>
<name>E2SDE9_9ACTN</name>
<comment type="caution">
    <text evidence="8">The sequence shown here is derived from an EMBL/GenBank/DDBJ whole genome shotgun (WGS) entry which is preliminary data.</text>
</comment>
<evidence type="ECO:0000256" key="5">
    <source>
        <dbReference type="ARBA" id="ARBA00023163"/>
    </source>
</evidence>
<dbReference type="InterPro" id="IPR007627">
    <property type="entry name" value="RNA_pol_sigma70_r2"/>
</dbReference>
<feature type="region of interest" description="Disordered" evidence="6">
    <location>
        <begin position="172"/>
        <end position="327"/>
    </location>
</feature>
<dbReference type="InterPro" id="IPR014284">
    <property type="entry name" value="RNA_pol_sigma-70_dom"/>
</dbReference>
<feature type="compositionally biased region" description="Basic residues" evidence="6">
    <location>
        <begin position="248"/>
        <end position="259"/>
    </location>
</feature>
<dbReference type="SUPFAM" id="SSF88946">
    <property type="entry name" value="Sigma2 domain of RNA polymerase sigma factors"/>
    <property type="match status" value="1"/>
</dbReference>
<gene>
    <name evidence="8" type="ORF">HMPREF0063_11735</name>
</gene>
<dbReference type="EMBL" id="ACLF03000006">
    <property type="protein sequence ID" value="EFQ82526.1"/>
    <property type="molecule type" value="Genomic_DNA"/>
</dbReference>
<feature type="compositionally biased region" description="Basic and acidic residues" evidence="6">
    <location>
        <begin position="260"/>
        <end position="276"/>
    </location>
</feature>
<dbReference type="Gene3D" id="1.10.10.10">
    <property type="entry name" value="Winged helix-like DNA-binding domain superfamily/Winged helix DNA-binding domain"/>
    <property type="match status" value="1"/>
</dbReference>
<keyword evidence="4" id="KW-0238">DNA-binding</keyword>
<dbReference type="eggNOG" id="COG1595">
    <property type="taxonomic scope" value="Bacteria"/>
</dbReference>
<dbReference type="AlphaFoldDB" id="E2SDE9"/>
<evidence type="ECO:0000256" key="4">
    <source>
        <dbReference type="ARBA" id="ARBA00023125"/>
    </source>
</evidence>
<evidence type="ECO:0000313" key="8">
    <source>
        <dbReference type="EMBL" id="EFQ82526.1"/>
    </source>
</evidence>
<evidence type="ECO:0000256" key="3">
    <source>
        <dbReference type="ARBA" id="ARBA00023082"/>
    </source>
</evidence>
<organism evidence="8 9">
    <name type="scientific">Aeromicrobium marinum DSM 15272</name>
    <dbReference type="NCBI Taxonomy" id="585531"/>
    <lineage>
        <taxon>Bacteria</taxon>
        <taxon>Bacillati</taxon>
        <taxon>Actinomycetota</taxon>
        <taxon>Actinomycetes</taxon>
        <taxon>Propionibacteriales</taxon>
        <taxon>Nocardioidaceae</taxon>
        <taxon>Aeromicrobium</taxon>
    </lineage>
</organism>
<evidence type="ECO:0000256" key="6">
    <source>
        <dbReference type="SAM" id="MobiDB-lite"/>
    </source>
</evidence>
<dbReference type="GO" id="GO:0016987">
    <property type="term" value="F:sigma factor activity"/>
    <property type="evidence" value="ECO:0007669"/>
    <property type="project" value="UniProtKB-KW"/>
</dbReference>
<feature type="domain" description="RNA polymerase sigma-70 region 2" evidence="7">
    <location>
        <begin position="33"/>
        <end position="100"/>
    </location>
</feature>
<keyword evidence="2" id="KW-0805">Transcription regulation</keyword>
<sequence length="327" mass="35435">MFDTTARETDELLDDQALIDLARDGSLEAQGTLFRRHRESALRIARKLAGPDRADDIVAESFAHVFGAIVRGNGPKVAFRAYLHVAVRHQAVDLFRAESRYLLVDDFSDSSHEPTVGDLIDEIDESTLLAAAFRSLPERWQVVLWHSAVEGENLTEIAPRLGLTANAVAALGFRGPRGPPPGVPGPARPAHRRRGVRGRAVPTARLRPRTARQPFPPDRQTASRHLPGVRRGRGRDGRDVEPAGGPHGARRGRDRRRRGDRSGPRGRLRGEGRGGRQGDGGLGGRHHRRGGDRDGGGRAVGPGAPGRAAVGHGPHRRGCTPDHPCHP</sequence>
<dbReference type="Pfam" id="PF04542">
    <property type="entry name" value="Sigma70_r2"/>
    <property type="match status" value="1"/>
</dbReference>
<accession>E2SDE9</accession>
<evidence type="ECO:0000313" key="9">
    <source>
        <dbReference type="Proteomes" id="UP000003111"/>
    </source>
</evidence>
<dbReference type="InterPro" id="IPR013324">
    <property type="entry name" value="RNA_pol_sigma_r3/r4-like"/>
</dbReference>
<dbReference type="PANTHER" id="PTHR43133:SF8">
    <property type="entry name" value="RNA POLYMERASE SIGMA FACTOR HI_1459-RELATED"/>
    <property type="match status" value="1"/>
</dbReference>
<dbReference type="InterPro" id="IPR013325">
    <property type="entry name" value="RNA_pol_sigma_r2"/>
</dbReference>
<evidence type="ECO:0000256" key="1">
    <source>
        <dbReference type="ARBA" id="ARBA00010641"/>
    </source>
</evidence>
<reference evidence="8" key="1">
    <citation type="submission" date="2010-08" db="EMBL/GenBank/DDBJ databases">
        <authorList>
            <person name="Muzny D."/>
            <person name="Qin X."/>
            <person name="Buhay C."/>
            <person name="Dugan-Rocha S."/>
            <person name="Ding Y."/>
            <person name="Chen G."/>
            <person name="Hawes A."/>
            <person name="Holder M."/>
            <person name="Jhangiani S."/>
            <person name="Johnson A."/>
            <person name="Khan Z."/>
            <person name="Li Z."/>
            <person name="Liu W."/>
            <person name="Liu X."/>
            <person name="Perez L."/>
            <person name="Shen H."/>
            <person name="Wang Q."/>
            <person name="Watt J."/>
            <person name="Xi L."/>
            <person name="Xin Y."/>
            <person name="Zhou J."/>
            <person name="Deng J."/>
            <person name="Jiang H."/>
            <person name="Liu Y."/>
            <person name="Qu J."/>
            <person name="Song X.-Z."/>
            <person name="Zhang L."/>
            <person name="Villasana D."/>
            <person name="Johnson A."/>
            <person name="Liu J."/>
            <person name="Liyanage D."/>
            <person name="Lorensuhewa L."/>
            <person name="Robinson T."/>
            <person name="Song A."/>
            <person name="Song B.-B."/>
            <person name="Dinh H."/>
            <person name="Thornton R."/>
            <person name="Coyle M."/>
            <person name="Francisco L."/>
            <person name="Jackson L."/>
            <person name="Javaid M."/>
            <person name="Korchina V."/>
            <person name="Kovar C."/>
            <person name="Mata R."/>
            <person name="Mathew T."/>
            <person name="Ngo R."/>
            <person name="Nguyen L."/>
            <person name="Nguyen N."/>
            <person name="Okwuonu G."/>
            <person name="Ongeri F."/>
            <person name="Pham C."/>
            <person name="Simmons D."/>
            <person name="Wilczek-Boney K."/>
            <person name="Hale W."/>
            <person name="Jakkamsetti A."/>
            <person name="Pham P."/>
            <person name="Ruth R."/>
            <person name="San Lucas F."/>
            <person name="Warren J."/>
            <person name="Zhang J."/>
            <person name="Zhao Z."/>
            <person name="Zhou C."/>
            <person name="Zhu D."/>
            <person name="Lee S."/>
            <person name="Bess C."/>
            <person name="Blankenburg K."/>
            <person name="Forbes L."/>
            <person name="Fu Q."/>
            <person name="Gubbala S."/>
            <person name="Hirani K."/>
            <person name="Jayaseelan J.C."/>
            <person name="Lara F."/>
            <person name="Munidasa M."/>
            <person name="Palculict T."/>
            <person name="Patil S."/>
            <person name="Pu L.-L."/>
            <person name="Saada N."/>
            <person name="Tang L."/>
            <person name="Weissenberger G."/>
            <person name="Zhu Y."/>
            <person name="Hemphill L."/>
            <person name="Shang Y."/>
            <person name="Youmans B."/>
            <person name="Ayvaz T."/>
            <person name="Ross M."/>
            <person name="Santibanez J."/>
            <person name="Aqrawi P."/>
            <person name="Gross S."/>
            <person name="Joshi V."/>
            <person name="Fowler G."/>
            <person name="Nazareth L."/>
            <person name="Reid J."/>
            <person name="Worley K."/>
            <person name="Petrosino J."/>
            <person name="Highlander S."/>
            <person name="Gibbs R."/>
        </authorList>
    </citation>
    <scope>NUCLEOTIDE SEQUENCE [LARGE SCALE GENOMIC DNA]</scope>
    <source>
        <strain evidence="8">DSM 15272</strain>
    </source>
</reference>
<dbReference type="GO" id="GO:0006352">
    <property type="term" value="P:DNA-templated transcription initiation"/>
    <property type="evidence" value="ECO:0007669"/>
    <property type="project" value="InterPro"/>
</dbReference>
<dbReference type="GO" id="GO:0003677">
    <property type="term" value="F:DNA binding"/>
    <property type="evidence" value="ECO:0007669"/>
    <property type="project" value="UniProtKB-KW"/>
</dbReference>
<dbReference type="STRING" id="585531.HMPREF0063_11735"/>
<dbReference type="InterPro" id="IPR039425">
    <property type="entry name" value="RNA_pol_sigma-70-like"/>
</dbReference>
<evidence type="ECO:0000256" key="2">
    <source>
        <dbReference type="ARBA" id="ARBA00023015"/>
    </source>
</evidence>
<dbReference type="PANTHER" id="PTHR43133">
    <property type="entry name" value="RNA POLYMERASE ECF-TYPE SIGMA FACTO"/>
    <property type="match status" value="1"/>
</dbReference>
<dbReference type="Gene3D" id="1.10.1740.10">
    <property type="match status" value="1"/>
</dbReference>
<keyword evidence="9" id="KW-1185">Reference proteome</keyword>
<dbReference type="Proteomes" id="UP000003111">
    <property type="component" value="Unassembled WGS sequence"/>
</dbReference>
<proteinExistence type="inferred from homology"/>
<keyword evidence="5" id="KW-0804">Transcription</keyword>
<dbReference type="NCBIfam" id="TIGR02937">
    <property type="entry name" value="sigma70-ECF"/>
    <property type="match status" value="1"/>
</dbReference>
<dbReference type="SUPFAM" id="SSF88659">
    <property type="entry name" value="Sigma3 and sigma4 domains of RNA polymerase sigma factors"/>
    <property type="match status" value="1"/>
</dbReference>
<dbReference type="HOGENOM" id="CLU_848979_0_0_11"/>
<comment type="similarity">
    <text evidence="1">Belongs to the sigma-70 factor family. ECF subfamily.</text>
</comment>